<dbReference type="GO" id="GO:0008170">
    <property type="term" value="F:N-methyltransferase activity"/>
    <property type="evidence" value="ECO:0007669"/>
    <property type="project" value="InterPro"/>
</dbReference>
<dbReference type="PRINTS" id="PR00508">
    <property type="entry name" value="S21N4MTFRASE"/>
</dbReference>
<dbReference type="InterPro" id="IPR002941">
    <property type="entry name" value="DNA_methylase_N4/N6"/>
</dbReference>
<comment type="caution">
    <text evidence="4">The sequence shown here is derived from an EMBL/GenBank/DDBJ whole genome shotgun (WGS) entry which is preliminary data.</text>
</comment>
<dbReference type="EMBL" id="LAZR01017569">
    <property type="protein sequence ID" value="KKL99870.1"/>
    <property type="molecule type" value="Genomic_DNA"/>
</dbReference>
<reference evidence="4" key="1">
    <citation type="journal article" date="2015" name="Nature">
        <title>Complex archaea that bridge the gap between prokaryotes and eukaryotes.</title>
        <authorList>
            <person name="Spang A."/>
            <person name="Saw J.H."/>
            <person name="Jorgensen S.L."/>
            <person name="Zaremba-Niedzwiedzka K."/>
            <person name="Martijn J."/>
            <person name="Lind A.E."/>
            <person name="van Eijk R."/>
            <person name="Schleper C."/>
            <person name="Guy L."/>
            <person name="Ettema T.J."/>
        </authorList>
    </citation>
    <scope>NUCLEOTIDE SEQUENCE</scope>
</reference>
<evidence type="ECO:0000256" key="2">
    <source>
        <dbReference type="ARBA" id="ARBA00022679"/>
    </source>
</evidence>
<proteinExistence type="predicted"/>
<keyword evidence="2" id="KW-0808">Transferase</keyword>
<evidence type="ECO:0000256" key="1">
    <source>
        <dbReference type="ARBA" id="ARBA00022603"/>
    </source>
</evidence>
<dbReference type="GO" id="GO:0032259">
    <property type="term" value="P:methylation"/>
    <property type="evidence" value="ECO:0007669"/>
    <property type="project" value="UniProtKB-KW"/>
</dbReference>
<evidence type="ECO:0000259" key="3">
    <source>
        <dbReference type="Pfam" id="PF01555"/>
    </source>
</evidence>
<dbReference type="InterPro" id="IPR001091">
    <property type="entry name" value="RM_Methyltransferase"/>
</dbReference>
<protein>
    <recommendedName>
        <fullName evidence="3">DNA methylase N-4/N-6 domain-containing protein</fullName>
    </recommendedName>
</protein>
<dbReference type="Gene3D" id="3.40.50.150">
    <property type="entry name" value="Vaccinia Virus protein VP39"/>
    <property type="match status" value="1"/>
</dbReference>
<dbReference type="SUPFAM" id="SSF53335">
    <property type="entry name" value="S-adenosyl-L-methionine-dependent methyltransferases"/>
    <property type="match status" value="1"/>
</dbReference>
<dbReference type="InterPro" id="IPR029063">
    <property type="entry name" value="SAM-dependent_MTases_sf"/>
</dbReference>
<dbReference type="GO" id="GO:0003677">
    <property type="term" value="F:DNA binding"/>
    <property type="evidence" value="ECO:0007669"/>
    <property type="project" value="InterPro"/>
</dbReference>
<keyword evidence="1" id="KW-0489">Methyltransferase</keyword>
<evidence type="ECO:0000313" key="4">
    <source>
        <dbReference type="EMBL" id="KKL99870.1"/>
    </source>
</evidence>
<name>A0A0F9J1U4_9ZZZZ</name>
<feature type="domain" description="DNA methylase N-4/N-6" evidence="3">
    <location>
        <begin position="7"/>
        <end position="220"/>
    </location>
</feature>
<dbReference type="Pfam" id="PF01555">
    <property type="entry name" value="N6_N4_Mtase"/>
    <property type="match status" value="1"/>
</dbReference>
<dbReference type="AlphaFoldDB" id="A0A0F9J1U4"/>
<gene>
    <name evidence="4" type="ORF">LCGC14_1810130</name>
</gene>
<organism evidence="4">
    <name type="scientific">marine sediment metagenome</name>
    <dbReference type="NCBI Taxonomy" id="412755"/>
    <lineage>
        <taxon>unclassified sequences</taxon>
        <taxon>metagenomes</taxon>
        <taxon>ecological metagenomes</taxon>
    </lineage>
</organism>
<sequence length="234" mass="26460">MPELGPVDLVVTSPPYNMGITSGGGLKGDGTGSKWKAASRCGGLAQGYKEFKDAMPWPKYEKWQKEFISLAYSILSETGAIYYNHKPRPWNGEIRLPTIYNPGLPLRQVIIWRRNGGINFSQTHYVPSCEWILIICKKGFRLKNKGCSGEFDVWNINSIKSDDHPCPFPVELPLKILNTVNSGLTLDPYMGRGTTAIACERLNRKWIGIEISEEYCEITAKRIEKETQQLKLFN</sequence>
<accession>A0A0F9J1U4</accession>